<sequence length="891" mass="100009">MRFKYVPKGYTKLFNVNPRRPVIMTKVDICQALGFDLAIDDGYNLNYITPEVVAYLGLPRLQRTYPYTMEGCKVTEGSQTNIMGTSVLWIIGEHLYFLFLRSEVRGLPPSQSNSVVHPSLGKDSYVGTNMMNGGTQVPAKESKVECVMDALRECPNIQGKEDLSCGHQGTIAKLSTFTIANEQSVNVSLSLCEPIDSLLCVDNVLIESVDTLDDPIDDRIDSSSKIDLCPPSVETYALNASSLFCNDCVDQPVCECSSLVEGSCNVIKKPQFGGTNDNVDHLHRSDSLIISFVGDPTACFVHRDHALENASKNDMFPFEGELACFNSSLVVDHSLFKYNILFEDDEITPTDVPSGVGLESSVILDNYTFYSDPLWCEAFPPKDVNLFLEDESTFVGNVMRRKVMCVFPLLLLLGKSANLVNGCALDPSTWLAFPFDPSSELNCSICLGMFGRNGKHMGVDIVNSFSYAVKLFLRRYLQREGEVCPFLYYLFAYDEITSWIRSALHAGQGILVVHTCWYDPVLWTLYPFDPSECMKVFKLVGVSFFGWYYRVVEKNDHCPCSPLVDFKAMIIEDVWLFHEFESPRLNAFNANLCTTHHAKRISFLLMIYMVLQGLDSRTHFYLLAYDGTHTCVGCISYVSSGINWANESLLDSMLCNPFPFDPGVVFKCAECGSNTICHLHDSSVVLLLDPMCLNEVCLPIWVEDTYVLEPTHELGIIILLKLSSALDGVLIWVNTTYAFALRYESVNVLLDIREVLCFFGCGTNEGLHMRLFKCIGSFTLTLCQFVLLSQVSLALMGYRPFVDIYDAWLYVKFEHPWHGDEIVIANANPHAMRIFVLFASPIVLLGMHSRTNPFQEGENDVVMNQIPLRRTGTRCPKGPREPTCNLCLLCI</sequence>
<protein>
    <submittedName>
        <fullName evidence="1">Uncharacterized protein</fullName>
    </submittedName>
</protein>
<dbReference type="Proteomes" id="UP000826656">
    <property type="component" value="Unassembled WGS sequence"/>
</dbReference>
<organism evidence="1 2">
    <name type="scientific">Solanum tuberosum</name>
    <name type="common">Potato</name>
    <dbReference type="NCBI Taxonomy" id="4113"/>
    <lineage>
        <taxon>Eukaryota</taxon>
        <taxon>Viridiplantae</taxon>
        <taxon>Streptophyta</taxon>
        <taxon>Embryophyta</taxon>
        <taxon>Tracheophyta</taxon>
        <taxon>Spermatophyta</taxon>
        <taxon>Magnoliopsida</taxon>
        <taxon>eudicotyledons</taxon>
        <taxon>Gunneridae</taxon>
        <taxon>Pentapetalae</taxon>
        <taxon>asterids</taxon>
        <taxon>lamiids</taxon>
        <taxon>Solanales</taxon>
        <taxon>Solanaceae</taxon>
        <taxon>Solanoideae</taxon>
        <taxon>Solaneae</taxon>
        <taxon>Solanum</taxon>
    </lineage>
</organism>
<accession>A0ABQ7UFP4</accession>
<comment type="caution">
    <text evidence="1">The sequence shown here is derived from an EMBL/GenBank/DDBJ whole genome shotgun (WGS) entry which is preliminary data.</text>
</comment>
<gene>
    <name evidence="1" type="ORF">KY290_027481</name>
</gene>
<dbReference type="EMBL" id="JAIVGD010000019">
    <property type="protein sequence ID" value="KAH0748249.1"/>
    <property type="molecule type" value="Genomic_DNA"/>
</dbReference>
<reference evidence="1 2" key="1">
    <citation type="journal article" date="2021" name="bioRxiv">
        <title>Chromosome-scale and haplotype-resolved genome assembly of a tetraploid potato cultivar.</title>
        <authorList>
            <person name="Sun H."/>
            <person name="Jiao W.-B."/>
            <person name="Krause K."/>
            <person name="Campoy J.A."/>
            <person name="Goel M."/>
            <person name="Folz-Donahue K."/>
            <person name="Kukat C."/>
            <person name="Huettel B."/>
            <person name="Schneeberger K."/>
        </authorList>
    </citation>
    <scope>NUCLEOTIDE SEQUENCE [LARGE SCALE GENOMIC DNA]</scope>
    <source>
        <strain evidence="1">SolTubOtavaFocal</strain>
        <tissue evidence="1">Leaves</tissue>
    </source>
</reference>
<proteinExistence type="predicted"/>
<evidence type="ECO:0000313" key="1">
    <source>
        <dbReference type="EMBL" id="KAH0748249.1"/>
    </source>
</evidence>
<keyword evidence="2" id="KW-1185">Reference proteome</keyword>
<evidence type="ECO:0000313" key="2">
    <source>
        <dbReference type="Proteomes" id="UP000826656"/>
    </source>
</evidence>
<name>A0ABQ7UFP4_SOLTU</name>